<gene>
    <name evidence="11" type="ORF">AB6A40_002004</name>
</gene>
<evidence type="ECO:0000256" key="4">
    <source>
        <dbReference type="ARBA" id="ARBA00008779"/>
    </source>
</evidence>
<dbReference type="Proteomes" id="UP001608902">
    <property type="component" value="Unassembled WGS sequence"/>
</dbReference>
<comment type="caution">
    <text evidence="11">The sequence shown here is derived from an EMBL/GenBank/DDBJ whole genome shotgun (WGS) entry which is preliminary data.</text>
</comment>
<comment type="cofactor">
    <cofactor evidence="1">
        <name>Ca(2+)</name>
        <dbReference type="ChEBI" id="CHEBI:29108"/>
    </cofactor>
</comment>
<comment type="similarity">
    <text evidence="4">Belongs to the sulfatase family.</text>
</comment>
<evidence type="ECO:0000256" key="6">
    <source>
        <dbReference type="ARBA" id="ARBA00022837"/>
    </source>
</evidence>
<evidence type="ECO:0000256" key="5">
    <source>
        <dbReference type="ARBA" id="ARBA00022723"/>
    </source>
</evidence>
<feature type="domain" description="Extracellular sulfatase C-terminal" evidence="10">
    <location>
        <begin position="374"/>
        <end position="467"/>
    </location>
</feature>
<proteinExistence type="inferred from homology"/>
<evidence type="ECO:0000256" key="2">
    <source>
        <dbReference type="ARBA" id="ARBA00004241"/>
    </source>
</evidence>
<sequence>MQDYFTDLIANDTILFIQRHRRKHPLKPFLAVLSFPAPHGPEDPAPQYSHLFPNVETHRTESWNYAPNPDKQWLLQHTGRMEPIHVVFTDVLQRRRLQTLQSVDHSIQRLMNELRELGELSNTYIIYTSDHGYHLGQYGLVKGKNMPYEFDIRVPYFIRGPGIPRNLTIRNPVLNIDIAPTILDMAGVDQPDFMDGRSLLPLIHEQGRTQGKHQRAVRRSKTPVEWRDTVLIERGKMAKLTRIRERWQKQRDQYGKSARLQHACAQPEFQKLCVEDQQWKCVRDHVGKWRIFKCQEDLQIDEECECRPERHEKRQKYHPLLPRRKRAVVSLRRIATTAELDEEGKNVTVDEELLRRWEKEFIFFLQQKEIIESGQWFQGVFDGQNRSSTNYRIRRSQRVTRKEKPKSVSIGSLCTRFNSSISCDAVVFESAHLWTVHKNKLDDRIENLRKRLSAYKDIRRQLKKSRPGGDFERTNVANDGSSKECNCWPPRAHSLQYVTQRMLLNAVHLCSAIHGYREQLGSASRSQSCLNTISARLISNNASFQKYRNKESNHGRRREHRRKPYEISPRRWLREGTRTNCNVPQMNCFVHGADHWRTPPLWPAVYGEFCFCQNSNNNTYWCLRTVNATHNFLYCEFITEFISFYDLSSDPNQLQNSVWSLSVGVLEQLSDQLQLLRTCRGREQCEHYSHRLWNTPFEQVHRLSNS</sequence>
<evidence type="ECO:0000256" key="8">
    <source>
        <dbReference type="SAM" id="Coils"/>
    </source>
</evidence>
<dbReference type="InterPro" id="IPR017850">
    <property type="entry name" value="Alkaline_phosphatase_core_sf"/>
</dbReference>
<dbReference type="Gene3D" id="3.40.720.10">
    <property type="entry name" value="Alkaline Phosphatase, subunit A"/>
    <property type="match status" value="1"/>
</dbReference>
<dbReference type="Pfam" id="PF00884">
    <property type="entry name" value="Sulfatase"/>
    <property type="match status" value="1"/>
</dbReference>
<feature type="domain" description="Sulfatase N-terminal" evidence="9">
    <location>
        <begin position="4"/>
        <end position="188"/>
    </location>
</feature>
<keyword evidence="8" id="KW-0175">Coiled coil</keyword>
<protein>
    <submittedName>
        <fullName evidence="11">Uncharacterized protein</fullName>
    </submittedName>
</protein>
<evidence type="ECO:0000259" key="10">
    <source>
        <dbReference type="Pfam" id="PF12548"/>
    </source>
</evidence>
<comment type="subcellular location">
    <subcellularLocation>
        <location evidence="2">Cell surface</location>
    </subcellularLocation>
    <subcellularLocation>
        <location evidence="3">Golgi apparatus</location>
        <location evidence="3">Golgi stack</location>
    </subcellularLocation>
</comment>
<dbReference type="AlphaFoldDB" id="A0ABD6E6I9"/>
<keyword evidence="12" id="KW-1185">Reference proteome</keyword>
<reference evidence="11 12" key="1">
    <citation type="submission" date="2024-08" db="EMBL/GenBank/DDBJ databases">
        <title>Gnathostoma spinigerum genome.</title>
        <authorList>
            <person name="Gonzalez-Bertolin B."/>
            <person name="Monzon S."/>
            <person name="Zaballos A."/>
            <person name="Jimenez P."/>
            <person name="Dekumyoy P."/>
            <person name="Varona S."/>
            <person name="Cuesta I."/>
            <person name="Sumanam S."/>
            <person name="Adisakwattana P."/>
            <person name="Gasser R.B."/>
            <person name="Hernandez-Gonzalez A."/>
            <person name="Young N.D."/>
            <person name="Perteguer M.J."/>
        </authorList>
    </citation>
    <scope>NUCLEOTIDE SEQUENCE [LARGE SCALE GENOMIC DNA]</scope>
    <source>
        <strain evidence="11">AL3</strain>
        <tissue evidence="11">Liver</tissue>
    </source>
</reference>
<keyword evidence="7" id="KW-0333">Golgi apparatus</keyword>
<evidence type="ECO:0000256" key="1">
    <source>
        <dbReference type="ARBA" id="ARBA00001913"/>
    </source>
</evidence>
<evidence type="ECO:0000313" key="11">
    <source>
        <dbReference type="EMBL" id="MFH4975295.1"/>
    </source>
</evidence>
<dbReference type="PANTHER" id="PTHR43108">
    <property type="entry name" value="N-ACETYLGLUCOSAMINE-6-SULFATASE FAMILY MEMBER"/>
    <property type="match status" value="1"/>
</dbReference>
<keyword evidence="5" id="KW-0479">Metal-binding</keyword>
<accession>A0ABD6E6I9</accession>
<feature type="coiled-coil region" evidence="8">
    <location>
        <begin position="438"/>
        <end position="465"/>
    </location>
</feature>
<evidence type="ECO:0000256" key="3">
    <source>
        <dbReference type="ARBA" id="ARBA00004348"/>
    </source>
</evidence>
<dbReference type="InterPro" id="IPR024609">
    <property type="entry name" value="Extracellular_sulfatase_C"/>
</dbReference>
<dbReference type="InterPro" id="IPR000917">
    <property type="entry name" value="Sulfatase_N"/>
</dbReference>
<dbReference type="PANTHER" id="PTHR43108:SF16">
    <property type="entry name" value="EXTRACELLULAR SULFATASE SULF-1 HOMOLOG"/>
    <property type="match status" value="1"/>
</dbReference>
<dbReference type="EMBL" id="JBGFUD010000823">
    <property type="protein sequence ID" value="MFH4975295.1"/>
    <property type="molecule type" value="Genomic_DNA"/>
</dbReference>
<dbReference type="SUPFAM" id="SSF53649">
    <property type="entry name" value="Alkaline phosphatase-like"/>
    <property type="match status" value="2"/>
</dbReference>
<dbReference type="GO" id="GO:0046872">
    <property type="term" value="F:metal ion binding"/>
    <property type="evidence" value="ECO:0007669"/>
    <property type="project" value="UniProtKB-KW"/>
</dbReference>
<dbReference type="GO" id="GO:0009986">
    <property type="term" value="C:cell surface"/>
    <property type="evidence" value="ECO:0007669"/>
    <property type="project" value="UniProtKB-SubCell"/>
</dbReference>
<organism evidence="11 12">
    <name type="scientific">Gnathostoma spinigerum</name>
    <dbReference type="NCBI Taxonomy" id="75299"/>
    <lineage>
        <taxon>Eukaryota</taxon>
        <taxon>Metazoa</taxon>
        <taxon>Ecdysozoa</taxon>
        <taxon>Nematoda</taxon>
        <taxon>Chromadorea</taxon>
        <taxon>Rhabditida</taxon>
        <taxon>Spirurina</taxon>
        <taxon>Gnathostomatomorpha</taxon>
        <taxon>Gnathostomatoidea</taxon>
        <taxon>Gnathostomatidae</taxon>
        <taxon>Gnathostoma</taxon>
    </lineage>
</organism>
<dbReference type="Pfam" id="PF12548">
    <property type="entry name" value="DUF3740"/>
    <property type="match status" value="1"/>
</dbReference>
<evidence type="ECO:0000256" key="7">
    <source>
        <dbReference type="ARBA" id="ARBA00023034"/>
    </source>
</evidence>
<dbReference type="GO" id="GO:0005795">
    <property type="term" value="C:Golgi stack"/>
    <property type="evidence" value="ECO:0007669"/>
    <property type="project" value="UniProtKB-SubCell"/>
</dbReference>
<name>A0ABD6E6I9_9BILA</name>
<evidence type="ECO:0000259" key="9">
    <source>
        <dbReference type="Pfam" id="PF00884"/>
    </source>
</evidence>
<evidence type="ECO:0000313" key="12">
    <source>
        <dbReference type="Proteomes" id="UP001608902"/>
    </source>
</evidence>
<keyword evidence="6" id="KW-0106">Calcium</keyword>